<reference evidence="1" key="1">
    <citation type="submission" date="2022-07" db="EMBL/GenBank/DDBJ databases">
        <title>Taxonomy of Novel Oxalotrophic and Methylotrophic Bacteria.</title>
        <authorList>
            <person name="Sahin N."/>
            <person name="Tani A."/>
        </authorList>
    </citation>
    <scope>NUCLEOTIDE SEQUENCE</scope>
    <source>
        <strain evidence="1">AM327</strain>
    </source>
</reference>
<dbReference type="Proteomes" id="UP001143545">
    <property type="component" value="Unassembled WGS sequence"/>
</dbReference>
<name>A0A9W6B383_9FLAO</name>
<dbReference type="AlphaFoldDB" id="A0A9W6B383"/>
<evidence type="ECO:0000313" key="2">
    <source>
        <dbReference type="Proteomes" id="UP001143545"/>
    </source>
</evidence>
<sequence length="65" mass="6797">MTGGSTSSYNAWYQIAASGVNDTGVNDTGVMRSWTSYGSTNDDYLITPAFNVVSGSTDAISFDAT</sequence>
<comment type="caution">
    <text evidence="1">The sequence shown here is derived from an EMBL/GenBank/DDBJ whole genome shotgun (WGS) entry which is preliminary data.</text>
</comment>
<protein>
    <submittedName>
        <fullName evidence="1">Uncharacterized protein</fullName>
    </submittedName>
</protein>
<evidence type="ECO:0000313" key="1">
    <source>
        <dbReference type="EMBL" id="GLB51594.1"/>
    </source>
</evidence>
<dbReference type="RefSeq" id="WP_281752300.1">
    <property type="nucleotide sequence ID" value="NZ_BRVP01000004.1"/>
</dbReference>
<keyword evidence="2" id="KW-1185">Reference proteome</keyword>
<proteinExistence type="predicted"/>
<organism evidence="1 2">
    <name type="scientific">Neptunitalea chrysea</name>
    <dbReference type="NCBI Taxonomy" id="1647581"/>
    <lineage>
        <taxon>Bacteria</taxon>
        <taxon>Pseudomonadati</taxon>
        <taxon>Bacteroidota</taxon>
        <taxon>Flavobacteriia</taxon>
        <taxon>Flavobacteriales</taxon>
        <taxon>Flavobacteriaceae</taxon>
        <taxon>Neptunitalea</taxon>
    </lineage>
</organism>
<dbReference type="EMBL" id="BRVP01000004">
    <property type="protein sequence ID" value="GLB51594.1"/>
    <property type="molecule type" value="Genomic_DNA"/>
</dbReference>
<gene>
    <name evidence="1" type="ORF">NBRC110019_06330</name>
</gene>
<dbReference type="Gene3D" id="2.60.120.200">
    <property type="match status" value="1"/>
</dbReference>
<accession>A0A9W6B383</accession>